<evidence type="ECO:0000313" key="2">
    <source>
        <dbReference type="Proteomes" id="UP000821853"/>
    </source>
</evidence>
<dbReference type="VEuPathDB" id="VectorBase:HLOH_061643"/>
<protein>
    <submittedName>
        <fullName evidence="1">Uncharacterized protein</fullName>
    </submittedName>
</protein>
<organism evidence="1 2">
    <name type="scientific">Haemaphysalis longicornis</name>
    <name type="common">Bush tick</name>
    <dbReference type="NCBI Taxonomy" id="44386"/>
    <lineage>
        <taxon>Eukaryota</taxon>
        <taxon>Metazoa</taxon>
        <taxon>Ecdysozoa</taxon>
        <taxon>Arthropoda</taxon>
        <taxon>Chelicerata</taxon>
        <taxon>Arachnida</taxon>
        <taxon>Acari</taxon>
        <taxon>Parasitiformes</taxon>
        <taxon>Ixodida</taxon>
        <taxon>Ixodoidea</taxon>
        <taxon>Ixodidae</taxon>
        <taxon>Haemaphysalinae</taxon>
        <taxon>Haemaphysalis</taxon>
    </lineage>
</organism>
<dbReference type="AlphaFoldDB" id="A0A9J6HA35"/>
<proteinExistence type="predicted"/>
<gene>
    <name evidence="1" type="ORF">HPB48_025861</name>
</gene>
<dbReference type="EMBL" id="JABSTR010001320">
    <property type="protein sequence ID" value="KAH9383930.1"/>
    <property type="molecule type" value="Genomic_DNA"/>
</dbReference>
<keyword evidence="2" id="KW-1185">Reference proteome</keyword>
<evidence type="ECO:0000313" key="1">
    <source>
        <dbReference type="EMBL" id="KAH9383930.1"/>
    </source>
</evidence>
<comment type="caution">
    <text evidence="1">The sequence shown here is derived from an EMBL/GenBank/DDBJ whole genome shotgun (WGS) entry which is preliminary data.</text>
</comment>
<sequence length="130" mass="14020">MCRCKQPTTGTAHNVNDGASGGTELLLHVVYLVGTEKPYEVQVQIAGKLVKGASRYGSSRITRSEMRLPAAKAAVAACECDIKLNTYRGATLKVKGQAEVLVDYNATAIPHRRRTGLHQSNGFHQLTEPA</sequence>
<name>A0A9J6HA35_HAELO</name>
<dbReference type="Proteomes" id="UP000821853">
    <property type="component" value="Unassembled WGS sequence"/>
</dbReference>
<reference evidence="1 2" key="1">
    <citation type="journal article" date="2020" name="Cell">
        <title>Large-Scale Comparative Analyses of Tick Genomes Elucidate Their Genetic Diversity and Vector Capacities.</title>
        <authorList>
            <consortium name="Tick Genome and Microbiome Consortium (TIGMIC)"/>
            <person name="Jia N."/>
            <person name="Wang J."/>
            <person name="Shi W."/>
            <person name="Du L."/>
            <person name="Sun Y."/>
            <person name="Zhan W."/>
            <person name="Jiang J.F."/>
            <person name="Wang Q."/>
            <person name="Zhang B."/>
            <person name="Ji P."/>
            <person name="Bell-Sakyi L."/>
            <person name="Cui X.M."/>
            <person name="Yuan T.T."/>
            <person name="Jiang B.G."/>
            <person name="Yang W.F."/>
            <person name="Lam T.T."/>
            <person name="Chang Q.C."/>
            <person name="Ding S.J."/>
            <person name="Wang X.J."/>
            <person name="Zhu J.G."/>
            <person name="Ruan X.D."/>
            <person name="Zhao L."/>
            <person name="Wei J.T."/>
            <person name="Ye R.Z."/>
            <person name="Que T.C."/>
            <person name="Du C.H."/>
            <person name="Zhou Y.H."/>
            <person name="Cheng J.X."/>
            <person name="Dai P.F."/>
            <person name="Guo W.B."/>
            <person name="Han X.H."/>
            <person name="Huang E.J."/>
            <person name="Li L.F."/>
            <person name="Wei W."/>
            <person name="Gao Y.C."/>
            <person name="Liu J.Z."/>
            <person name="Shao H.Z."/>
            <person name="Wang X."/>
            <person name="Wang C.C."/>
            <person name="Yang T.C."/>
            <person name="Huo Q.B."/>
            <person name="Li W."/>
            <person name="Chen H.Y."/>
            <person name="Chen S.E."/>
            <person name="Zhou L.G."/>
            <person name="Ni X.B."/>
            <person name="Tian J.H."/>
            <person name="Sheng Y."/>
            <person name="Liu T."/>
            <person name="Pan Y.S."/>
            <person name="Xia L.Y."/>
            <person name="Li J."/>
            <person name="Zhao F."/>
            <person name="Cao W.C."/>
        </authorList>
    </citation>
    <scope>NUCLEOTIDE SEQUENCE [LARGE SCALE GENOMIC DNA]</scope>
    <source>
        <strain evidence="1">HaeL-2018</strain>
    </source>
</reference>
<accession>A0A9J6HA35</accession>